<dbReference type="InterPro" id="IPR000933">
    <property type="entry name" value="Glyco_hydro_29"/>
</dbReference>
<keyword evidence="5" id="KW-0326">Glycosidase</keyword>
<keyword evidence="4" id="KW-0378">Hydrolase</keyword>
<evidence type="ECO:0000313" key="10">
    <source>
        <dbReference type="Proteomes" id="UP001403385"/>
    </source>
</evidence>
<evidence type="ECO:0000256" key="5">
    <source>
        <dbReference type="ARBA" id="ARBA00023295"/>
    </source>
</evidence>
<dbReference type="SMART" id="SM00812">
    <property type="entry name" value="Alpha_L_fucos"/>
    <property type="match status" value="1"/>
</dbReference>
<dbReference type="SUPFAM" id="SSF49785">
    <property type="entry name" value="Galactose-binding domain-like"/>
    <property type="match status" value="1"/>
</dbReference>
<accession>A0AAW9S697</accession>
<evidence type="ECO:0000256" key="4">
    <source>
        <dbReference type="ARBA" id="ARBA00022801"/>
    </source>
</evidence>
<proteinExistence type="inferred from homology"/>
<dbReference type="GO" id="GO:0006004">
    <property type="term" value="P:fucose metabolic process"/>
    <property type="evidence" value="ECO:0007669"/>
    <property type="project" value="TreeGrafter"/>
</dbReference>
<dbReference type="GO" id="GO:0005764">
    <property type="term" value="C:lysosome"/>
    <property type="evidence" value="ECO:0007669"/>
    <property type="project" value="TreeGrafter"/>
</dbReference>
<dbReference type="SUPFAM" id="SSF51445">
    <property type="entry name" value="(Trans)glycosidases"/>
    <property type="match status" value="1"/>
</dbReference>
<dbReference type="InterPro" id="IPR008979">
    <property type="entry name" value="Galactose-bd-like_sf"/>
</dbReference>
<keyword evidence="10" id="KW-1185">Reference proteome</keyword>
<dbReference type="AlphaFoldDB" id="A0AAW9S697"/>
<dbReference type="InterPro" id="IPR017853">
    <property type="entry name" value="GH"/>
</dbReference>
<evidence type="ECO:0000256" key="2">
    <source>
        <dbReference type="ARBA" id="ARBA00012662"/>
    </source>
</evidence>
<dbReference type="InterPro" id="IPR000421">
    <property type="entry name" value="FA58C"/>
</dbReference>
<feature type="domain" description="F5/8 type C" evidence="7">
    <location>
        <begin position="480"/>
        <end position="597"/>
    </location>
</feature>
<dbReference type="EMBL" id="JBDKWZ010000001">
    <property type="protein sequence ID" value="MEN7546888.1"/>
    <property type="molecule type" value="Genomic_DNA"/>
</dbReference>
<dbReference type="PANTHER" id="PTHR10030">
    <property type="entry name" value="ALPHA-L-FUCOSIDASE"/>
    <property type="match status" value="1"/>
</dbReference>
<comment type="similarity">
    <text evidence="1">Belongs to the glycosyl hydrolase 29 family.</text>
</comment>
<dbReference type="GO" id="GO:0004560">
    <property type="term" value="F:alpha-L-fucosidase activity"/>
    <property type="evidence" value="ECO:0007669"/>
    <property type="project" value="InterPro"/>
</dbReference>
<sequence length="613" mass="71344">MKRLILLVFVLMSIIHLSQAQLSGGGDLNPDLKAPKEAQERWMDRRVGLSVHWGPSALGAEEISWSRDSRIKKEFYDNFYKQFNPVKFDANEWVWLMKRWGIKYMSPTGKHHDGFCLWYSDYTPYDMENAKRKIDIMAELSKACKKNDIMFGSYYSNLDWYHPDWAPYQYGGPGPLIEKQKDSPNLERYYRFMENQVIELIEKYGVEFIQFDGEWDDTYTHEVGSRLYRRFHEVKPDVLLSSRIDIGRRSEGSGNHLYMDGQKYAGDYQERERLVNHGNNITSWLDHPWQAWVTIDKTQWGYNHDPVLMTGDELILDMVSVVGNNGNYMINLGPRPDGSFEAEQIALMDELGLWLNKHQKAIYGTRGGPFYPFKHGVSTRKGKKAWLMITDQNVDKLYLPKLQQQIVNARVFGTDNKVAFSVHQDLLSFELTGIQYEGPVTVIELEFDEEVEMGPKMKKELNIFEVSGLRRLFEGISYNTSSNNQKWHFAKDEPKLFLEINEEDYAFHTQEEINPYVIFDLSQEEEVHGLMVKNRKACCQDRAKNLSLWTSNDGKQWTKQWQAKEAKEEWSIVLTTKSMGAEVPGVKTRYIKLGLSGEGTQILHLNKVSIYAK</sequence>
<evidence type="ECO:0000259" key="8">
    <source>
        <dbReference type="Pfam" id="PF01120"/>
    </source>
</evidence>
<dbReference type="Pfam" id="PF01120">
    <property type="entry name" value="Alpha_L_fucos"/>
    <property type="match status" value="1"/>
</dbReference>
<comment type="caution">
    <text evidence="9">The sequence shown here is derived from an EMBL/GenBank/DDBJ whole genome shotgun (WGS) entry which is preliminary data.</text>
</comment>
<evidence type="ECO:0000313" key="9">
    <source>
        <dbReference type="EMBL" id="MEN7546888.1"/>
    </source>
</evidence>
<reference evidence="9 10" key="1">
    <citation type="submission" date="2024-04" db="EMBL/GenBank/DDBJ databases">
        <title>Novel genus in family Flammeovirgaceae.</title>
        <authorList>
            <person name="Nguyen T.H."/>
            <person name="Vuong T.Q."/>
            <person name="Le H."/>
            <person name="Kim S.-G."/>
        </authorList>
    </citation>
    <scope>NUCLEOTIDE SEQUENCE [LARGE SCALE GENOMIC DNA]</scope>
    <source>
        <strain evidence="9 10">JCM 23209</strain>
    </source>
</reference>
<gene>
    <name evidence="9" type="ORF">AAG747_03140</name>
</gene>
<protein>
    <recommendedName>
        <fullName evidence="2">alpha-L-fucosidase</fullName>
        <ecNumber evidence="2">3.2.1.51</ecNumber>
    </recommendedName>
</protein>
<feature type="signal peptide" evidence="6">
    <location>
        <begin position="1"/>
        <end position="20"/>
    </location>
</feature>
<dbReference type="PANTHER" id="PTHR10030:SF37">
    <property type="entry name" value="ALPHA-L-FUCOSIDASE-RELATED"/>
    <property type="match status" value="1"/>
</dbReference>
<feature type="chain" id="PRO_5043510978" description="alpha-L-fucosidase" evidence="6">
    <location>
        <begin position="21"/>
        <end position="613"/>
    </location>
</feature>
<evidence type="ECO:0000259" key="7">
    <source>
        <dbReference type="Pfam" id="PF00754"/>
    </source>
</evidence>
<evidence type="ECO:0000256" key="1">
    <source>
        <dbReference type="ARBA" id="ARBA00007951"/>
    </source>
</evidence>
<dbReference type="Gene3D" id="2.60.120.260">
    <property type="entry name" value="Galactose-binding domain-like"/>
    <property type="match status" value="1"/>
</dbReference>
<dbReference type="Proteomes" id="UP001403385">
    <property type="component" value="Unassembled WGS sequence"/>
</dbReference>
<dbReference type="GO" id="GO:0016139">
    <property type="term" value="P:glycoside catabolic process"/>
    <property type="evidence" value="ECO:0007669"/>
    <property type="project" value="TreeGrafter"/>
</dbReference>
<organism evidence="9 10">
    <name type="scientific">Rapidithrix thailandica</name>
    <dbReference type="NCBI Taxonomy" id="413964"/>
    <lineage>
        <taxon>Bacteria</taxon>
        <taxon>Pseudomonadati</taxon>
        <taxon>Bacteroidota</taxon>
        <taxon>Cytophagia</taxon>
        <taxon>Cytophagales</taxon>
        <taxon>Flammeovirgaceae</taxon>
        <taxon>Rapidithrix</taxon>
    </lineage>
</organism>
<evidence type="ECO:0000256" key="3">
    <source>
        <dbReference type="ARBA" id="ARBA00022729"/>
    </source>
</evidence>
<dbReference type="Pfam" id="PF00754">
    <property type="entry name" value="F5_F8_type_C"/>
    <property type="match status" value="1"/>
</dbReference>
<name>A0AAW9S697_9BACT</name>
<dbReference type="RefSeq" id="WP_346819667.1">
    <property type="nucleotide sequence ID" value="NZ_JBDKWZ010000001.1"/>
</dbReference>
<evidence type="ECO:0000256" key="6">
    <source>
        <dbReference type="SAM" id="SignalP"/>
    </source>
</evidence>
<dbReference type="Gene3D" id="3.20.20.80">
    <property type="entry name" value="Glycosidases"/>
    <property type="match status" value="1"/>
</dbReference>
<keyword evidence="3 6" id="KW-0732">Signal</keyword>
<dbReference type="EC" id="3.2.1.51" evidence="2"/>
<dbReference type="InterPro" id="IPR057739">
    <property type="entry name" value="Glyco_hydro_29_N"/>
</dbReference>
<feature type="domain" description="Glycoside hydrolase family 29 N-terminal" evidence="8">
    <location>
        <begin position="36"/>
        <end position="358"/>
    </location>
</feature>